<evidence type="ECO:0000313" key="3">
    <source>
        <dbReference type="Proteomes" id="UP000824246"/>
    </source>
</evidence>
<dbReference type="AlphaFoldDB" id="A0A9D1VR97"/>
<evidence type="ECO:0000256" key="1">
    <source>
        <dbReference type="SAM" id="SignalP"/>
    </source>
</evidence>
<reference evidence="2" key="2">
    <citation type="submission" date="2021-04" db="EMBL/GenBank/DDBJ databases">
        <authorList>
            <person name="Gilroy R."/>
        </authorList>
    </citation>
    <scope>NUCLEOTIDE SEQUENCE</scope>
    <source>
        <strain evidence="2">ChiHjej12B11-16260</strain>
    </source>
</reference>
<proteinExistence type="predicted"/>
<dbReference type="Gene3D" id="3.40.50.12480">
    <property type="match status" value="1"/>
</dbReference>
<dbReference type="InterPro" id="IPR053139">
    <property type="entry name" value="Surface_bspA-like"/>
</dbReference>
<dbReference type="PANTHER" id="PTHR45661">
    <property type="entry name" value="SURFACE ANTIGEN"/>
    <property type="match status" value="1"/>
</dbReference>
<evidence type="ECO:0000313" key="2">
    <source>
        <dbReference type="EMBL" id="HIX44897.1"/>
    </source>
</evidence>
<dbReference type="Gene3D" id="3.80.10.10">
    <property type="entry name" value="Ribonuclease Inhibitor"/>
    <property type="match status" value="2"/>
</dbReference>
<reference evidence="2" key="1">
    <citation type="journal article" date="2021" name="PeerJ">
        <title>Extensive microbial diversity within the chicken gut microbiome revealed by metagenomics and culture.</title>
        <authorList>
            <person name="Gilroy R."/>
            <person name="Ravi A."/>
            <person name="Getino M."/>
            <person name="Pursley I."/>
            <person name="Horton D.L."/>
            <person name="Alikhan N.F."/>
            <person name="Baker D."/>
            <person name="Gharbi K."/>
            <person name="Hall N."/>
            <person name="Watson M."/>
            <person name="Adriaenssens E.M."/>
            <person name="Foster-Nyarko E."/>
            <person name="Jarju S."/>
            <person name="Secka A."/>
            <person name="Antonio M."/>
            <person name="Oren A."/>
            <person name="Chaudhuri R.R."/>
            <person name="La Ragione R."/>
            <person name="Hildebrand F."/>
            <person name="Pallen M.J."/>
        </authorList>
    </citation>
    <scope>NUCLEOTIDE SEQUENCE</scope>
    <source>
        <strain evidence="2">ChiHjej12B11-16260</strain>
    </source>
</reference>
<dbReference type="PANTHER" id="PTHR45661:SF3">
    <property type="entry name" value="IG-LIKE DOMAIN-CONTAINING PROTEIN"/>
    <property type="match status" value="1"/>
</dbReference>
<keyword evidence="1" id="KW-0732">Signal</keyword>
<dbReference type="PROSITE" id="PS51257">
    <property type="entry name" value="PROKAR_LIPOPROTEIN"/>
    <property type="match status" value="1"/>
</dbReference>
<accession>A0A9D1VR97</accession>
<comment type="caution">
    <text evidence="2">The sequence shown here is derived from an EMBL/GenBank/DDBJ whole genome shotgun (WGS) entry which is preliminary data.</text>
</comment>
<feature type="signal peptide" evidence="1">
    <location>
        <begin position="1"/>
        <end position="22"/>
    </location>
</feature>
<dbReference type="Proteomes" id="UP000824246">
    <property type="component" value="Unassembled WGS sequence"/>
</dbReference>
<organism evidence="2 3">
    <name type="scientific">Candidatus Barnesiella excrementipullorum</name>
    <dbReference type="NCBI Taxonomy" id="2838479"/>
    <lineage>
        <taxon>Bacteria</taxon>
        <taxon>Pseudomonadati</taxon>
        <taxon>Bacteroidota</taxon>
        <taxon>Bacteroidia</taxon>
        <taxon>Bacteroidales</taxon>
        <taxon>Barnesiellaceae</taxon>
        <taxon>Barnesiella</taxon>
    </lineage>
</organism>
<feature type="chain" id="PRO_5039369590" evidence="1">
    <location>
        <begin position="23"/>
        <end position="507"/>
    </location>
</feature>
<name>A0A9D1VR97_9BACT</name>
<gene>
    <name evidence="2" type="ORF">H9982_01615</name>
</gene>
<dbReference type="SUPFAM" id="SSF52058">
    <property type="entry name" value="L domain-like"/>
    <property type="match status" value="2"/>
</dbReference>
<dbReference type="EMBL" id="DXFB01000040">
    <property type="protein sequence ID" value="HIX44897.1"/>
    <property type="molecule type" value="Genomic_DNA"/>
</dbReference>
<dbReference type="InterPro" id="IPR032675">
    <property type="entry name" value="LRR_dom_sf"/>
</dbReference>
<protein>
    <submittedName>
        <fullName evidence="2">Leucine-rich repeat domain-containing protein</fullName>
    </submittedName>
</protein>
<sequence>MKKLFTIIAVALLISCPDNTMAQSISVDITSGGLEKALGGENNYTALTIRGSIDVRDFAYINQYIDGLVSIDLSQCEITGYDSREEQYFGYRSHFEANEIPPASFFSFTSLESVKLPESTTAINDGAFAGCSKLSQITWPAAIETIGDYAFNSCDALDSPIFPASLRTIGDYAFNKCSSIEELDFTNCTRLTKIGACAFSLDTSLTTIQLPASITYLGDGALAGCYNLKNVNMQPCTLQMGDAVFAQCHSLQQIDLSQTWLQRLPAWSFSGCKILASAILPASLTHIEEGAFYYCEALTTASLPAGITTLADFAFAGCKGLDSITFMEEGLEQIGRYSFYHNTAADSVAIPTTVAYIGDHAFDGCINARSFLSLRDMPAELGELVFANMDVENKSLYVKEESVAIYNSTPQWQDFGYINTPSAEEKVMAPEKRIKTSFEHYLLRVTATEIMDEVRLYDTAGLLLKQVAPHDSEVVIDTRSFPGNIYILHITTADKEQAALKIARIIR</sequence>
<dbReference type="Pfam" id="PF13306">
    <property type="entry name" value="LRR_5"/>
    <property type="match status" value="2"/>
</dbReference>
<dbReference type="InterPro" id="IPR026906">
    <property type="entry name" value="LRR_5"/>
</dbReference>